<comment type="caution">
    <text evidence="5">The sequence shown here is derived from an EMBL/GenBank/DDBJ whole genome shotgun (WGS) entry which is preliminary data.</text>
</comment>
<gene>
    <name evidence="5" type="ORF">UY55_C0002G0238</name>
</gene>
<evidence type="ECO:0000256" key="4">
    <source>
        <dbReference type="ARBA" id="ARBA00022840"/>
    </source>
</evidence>
<feature type="non-terminal residue" evidence="5">
    <location>
        <position position="1"/>
    </location>
</feature>
<keyword evidence="2" id="KW-0963">Cytoplasm</keyword>
<keyword evidence="3" id="KW-0547">Nucleotide-binding</keyword>
<evidence type="ECO:0000256" key="3">
    <source>
        <dbReference type="ARBA" id="ARBA00022741"/>
    </source>
</evidence>
<evidence type="ECO:0000256" key="2">
    <source>
        <dbReference type="ARBA" id="ARBA00022490"/>
    </source>
</evidence>
<protein>
    <submittedName>
        <fullName evidence="5">Cell shape determining protein, MreB/Mrl family</fullName>
    </submittedName>
</protein>
<dbReference type="PANTHER" id="PTHR42749">
    <property type="entry name" value="CELL SHAPE-DETERMINING PROTEIN MREB"/>
    <property type="match status" value="1"/>
</dbReference>
<dbReference type="AlphaFoldDB" id="A0A0G1W9E2"/>
<dbReference type="InterPro" id="IPR043129">
    <property type="entry name" value="ATPase_NBD"/>
</dbReference>
<dbReference type="Proteomes" id="UP000034224">
    <property type="component" value="Unassembled WGS sequence"/>
</dbReference>
<dbReference type="Gene3D" id="3.30.420.40">
    <property type="match status" value="1"/>
</dbReference>
<sequence length="138" mass="15326">GTTEAAVICLGGVVVHNSVRVGGNNIDEAIQIYVRKKYNLIIGDQMTEEVKLKIGSAIFLKPSEVSKVEIRGRDSVTGLPKSIEVSSEEITLAIHEILLKIIGAIKGVLEQTPPPCLYRQRLEREGNRRLYLRIKKHP</sequence>
<name>A0A0G1W9E2_9BACT</name>
<dbReference type="GO" id="GO:0005524">
    <property type="term" value="F:ATP binding"/>
    <property type="evidence" value="ECO:0007669"/>
    <property type="project" value="UniProtKB-KW"/>
</dbReference>
<dbReference type="GO" id="GO:0005737">
    <property type="term" value="C:cytoplasm"/>
    <property type="evidence" value="ECO:0007669"/>
    <property type="project" value="UniProtKB-SubCell"/>
</dbReference>
<proteinExistence type="predicted"/>
<reference evidence="5 6" key="1">
    <citation type="journal article" date="2015" name="Nature">
        <title>rRNA introns, odd ribosomes, and small enigmatic genomes across a large radiation of phyla.</title>
        <authorList>
            <person name="Brown C.T."/>
            <person name="Hug L.A."/>
            <person name="Thomas B.C."/>
            <person name="Sharon I."/>
            <person name="Castelle C.J."/>
            <person name="Singh A."/>
            <person name="Wilkins M.J."/>
            <person name="Williams K.H."/>
            <person name="Banfield J.F."/>
        </authorList>
    </citation>
    <scope>NUCLEOTIDE SEQUENCE [LARGE SCALE GENOMIC DNA]</scope>
</reference>
<dbReference type="InterPro" id="IPR056546">
    <property type="entry name" value="MreB_MamK-like"/>
</dbReference>
<evidence type="ECO:0000313" key="5">
    <source>
        <dbReference type="EMBL" id="KKW15180.1"/>
    </source>
</evidence>
<evidence type="ECO:0000256" key="1">
    <source>
        <dbReference type="ARBA" id="ARBA00004496"/>
    </source>
</evidence>
<dbReference type="STRING" id="1618665.UY55_C0002G0238"/>
<organism evidence="5 6">
    <name type="scientific">Candidatus Jorgensenbacteria bacterium GW2011_GWB1_50_10</name>
    <dbReference type="NCBI Taxonomy" id="1618665"/>
    <lineage>
        <taxon>Bacteria</taxon>
        <taxon>Candidatus Joergenseniibacteriota</taxon>
    </lineage>
</organism>
<dbReference type="PANTHER" id="PTHR42749:SF1">
    <property type="entry name" value="CELL SHAPE-DETERMINING PROTEIN MREB"/>
    <property type="match status" value="1"/>
</dbReference>
<dbReference type="Pfam" id="PF06723">
    <property type="entry name" value="MreB_Mbl"/>
    <property type="match status" value="1"/>
</dbReference>
<comment type="subcellular location">
    <subcellularLocation>
        <location evidence="1">Cytoplasm</location>
    </subcellularLocation>
</comment>
<keyword evidence="4" id="KW-0067">ATP-binding</keyword>
<accession>A0A0G1W9E2</accession>
<evidence type="ECO:0000313" key="6">
    <source>
        <dbReference type="Proteomes" id="UP000034224"/>
    </source>
</evidence>
<dbReference type="SUPFAM" id="SSF53067">
    <property type="entry name" value="Actin-like ATPase domain"/>
    <property type="match status" value="1"/>
</dbReference>
<dbReference type="EMBL" id="LCQK01000002">
    <property type="protein sequence ID" value="KKW15180.1"/>
    <property type="molecule type" value="Genomic_DNA"/>
</dbReference>